<reference evidence="1 2" key="1">
    <citation type="journal article" date="2012" name="BMC Genomics">
        <title>Whole-genome sequencing and identification of Morganella morganii KT pathogenicity-related genes.</title>
        <authorList>
            <person name="Chen Y.T."/>
            <person name="Peng H.L."/>
            <person name="Shia W.C."/>
            <person name="Hsu F.R."/>
            <person name="Ken C.F."/>
            <person name="Tsao Y.M."/>
            <person name="Chen C.H."/>
            <person name="Liu C.E."/>
            <person name="Hsieh M.F."/>
            <person name="Chen H.C."/>
            <person name="Tang C.Y."/>
            <person name="Ku T.H."/>
        </authorList>
    </citation>
    <scope>NUCLEOTIDE SEQUENCE [LARGE SCALE GENOMIC DNA]</scope>
    <source>
        <strain evidence="1 2">KT</strain>
    </source>
</reference>
<evidence type="ECO:0008006" key="3">
    <source>
        <dbReference type="Google" id="ProtNLM"/>
    </source>
</evidence>
<organism evidence="1 2">
    <name type="scientific">Morganella morganii subsp. morganii KT</name>
    <dbReference type="NCBI Taxonomy" id="1124991"/>
    <lineage>
        <taxon>Bacteria</taxon>
        <taxon>Pseudomonadati</taxon>
        <taxon>Pseudomonadota</taxon>
        <taxon>Gammaproteobacteria</taxon>
        <taxon>Enterobacterales</taxon>
        <taxon>Morganellaceae</taxon>
        <taxon>Morganella</taxon>
    </lineage>
</organism>
<dbReference type="Gene3D" id="3.90.550.10">
    <property type="entry name" value="Spore Coat Polysaccharide Biosynthesis Protein SpsA, Chain A"/>
    <property type="match status" value="1"/>
</dbReference>
<dbReference type="eggNOG" id="COG1861">
    <property type="taxonomic scope" value="Bacteria"/>
</dbReference>
<dbReference type="PANTHER" id="PTHR42866:SF1">
    <property type="entry name" value="SPORE COAT POLYSACCHARIDE BIOSYNTHESIS PROTEIN SPSF"/>
    <property type="match status" value="1"/>
</dbReference>
<name>M1RH03_MORMO</name>
<accession>M1RH03</accession>
<dbReference type="GeneID" id="93362189"/>
<gene>
    <name evidence="1" type="ORF">MU9_564</name>
</gene>
<dbReference type="KEGG" id="mmk:MU9_564"/>
<dbReference type="InterPro" id="IPR003329">
    <property type="entry name" value="Cytidylyl_trans"/>
</dbReference>
<keyword evidence="2" id="KW-1185">Reference proteome</keyword>
<dbReference type="PANTHER" id="PTHR42866">
    <property type="entry name" value="3-DEOXY-MANNO-OCTULOSONATE CYTIDYLYLTRANSFERASE"/>
    <property type="match status" value="1"/>
</dbReference>
<evidence type="ECO:0000313" key="1">
    <source>
        <dbReference type="EMBL" id="AGG29610.1"/>
    </source>
</evidence>
<evidence type="ECO:0000313" key="2">
    <source>
        <dbReference type="Proteomes" id="UP000011834"/>
    </source>
</evidence>
<dbReference type="HOGENOM" id="CLU_072501_0_0_6"/>
<dbReference type="InterPro" id="IPR029044">
    <property type="entry name" value="Nucleotide-diphossugar_trans"/>
</dbReference>
<sequence>MPKILIGIQARLGSSRLPRKSALPFFQDKTLIENIYNKWKNYNNQYTVAILAPQGESEDPFWISASQNCKIVYGSDDNLLSRYMTAADHLDADIIIRATGDNPFVHYQLVDKSIKHFLDNQFDYLSSKSDDGCNVPQGLGIEIFTTQALRTVYKTADRIAQEHVSEAFLNNSNIRCGFLLDPFNAKEIDLKITSLTLDYLCQYEMLKGLQ</sequence>
<proteinExistence type="predicted"/>
<dbReference type="Pfam" id="PF02348">
    <property type="entry name" value="CTP_transf_3"/>
    <property type="match status" value="1"/>
</dbReference>
<dbReference type="EMBL" id="CP004345">
    <property type="protein sequence ID" value="AGG29610.1"/>
    <property type="molecule type" value="Genomic_DNA"/>
</dbReference>
<dbReference type="RefSeq" id="WP_015422388.1">
    <property type="nucleotide sequence ID" value="NC_020418.1"/>
</dbReference>
<dbReference type="SUPFAM" id="SSF53448">
    <property type="entry name" value="Nucleotide-diphospho-sugar transferases"/>
    <property type="match status" value="1"/>
</dbReference>
<dbReference type="AlphaFoldDB" id="M1RH03"/>
<protein>
    <recommendedName>
        <fullName evidence="3">Acylneuraminate cytidylyltransferase</fullName>
    </recommendedName>
</protein>
<dbReference type="GO" id="GO:0005829">
    <property type="term" value="C:cytosol"/>
    <property type="evidence" value="ECO:0007669"/>
    <property type="project" value="TreeGrafter"/>
</dbReference>
<dbReference type="Proteomes" id="UP000011834">
    <property type="component" value="Chromosome"/>
</dbReference>